<evidence type="ECO:0000256" key="1">
    <source>
        <dbReference type="SAM" id="MobiDB-lite"/>
    </source>
</evidence>
<proteinExistence type="predicted"/>
<comment type="caution">
    <text evidence="3">The sequence shown here is derived from an EMBL/GenBank/DDBJ whole genome shotgun (WGS) entry which is preliminary data.</text>
</comment>
<sequence>MAGRGEWDTPNRFHNYYPAEIEFGDRAANARQKASFWDKTRFWIRDHPKQALIAAGVATACLIVIIVTASVCGGDGCSGSSKSKEAVGLAIKPGQGDDVPGGTAITAQPRAWNPWQRRRANADVANPARKPTGHPAREPTSHPAPAPTPGLPASSPLAASLPFAAHFPASLSYAASLYPSHPIPASISVAALT</sequence>
<gene>
    <name evidence="3" type="ORF">TSOC_012105</name>
</gene>
<reference evidence="3 4" key="1">
    <citation type="journal article" date="2017" name="Mol. Biol. Evol.">
        <title>The 4-celled Tetrabaena socialis nuclear genome reveals the essential components for genetic control of cell number at the origin of multicellularity in the volvocine lineage.</title>
        <authorList>
            <person name="Featherston J."/>
            <person name="Arakaki Y."/>
            <person name="Hanschen E.R."/>
            <person name="Ferris P.J."/>
            <person name="Michod R.E."/>
            <person name="Olson B.J.S.C."/>
            <person name="Nozaki H."/>
            <person name="Durand P.M."/>
        </authorList>
    </citation>
    <scope>NUCLEOTIDE SEQUENCE [LARGE SCALE GENOMIC DNA]</scope>
    <source>
        <strain evidence="3 4">NIES-571</strain>
    </source>
</reference>
<evidence type="ECO:0000256" key="2">
    <source>
        <dbReference type="SAM" id="Phobius"/>
    </source>
</evidence>
<dbReference type="Proteomes" id="UP000236333">
    <property type="component" value="Unassembled WGS sequence"/>
</dbReference>
<name>A0A2J7ZNW8_9CHLO</name>
<feature type="region of interest" description="Disordered" evidence="1">
    <location>
        <begin position="91"/>
        <end position="153"/>
    </location>
</feature>
<evidence type="ECO:0000313" key="4">
    <source>
        <dbReference type="Proteomes" id="UP000236333"/>
    </source>
</evidence>
<dbReference type="EMBL" id="PGGS01000753">
    <property type="protein sequence ID" value="PNH01952.1"/>
    <property type="molecule type" value="Genomic_DNA"/>
</dbReference>
<dbReference type="AlphaFoldDB" id="A0A2J7ZNW8"/>
<protein>
    <submittedName>
        <fullName evidence="3">Uncharacterized protein</fullName>
    </submittedName>
</protein>
<keyword evidence="2" id="KW-0812">Transmembrane</keyword>
<keyword evidence="2" id="KW-1133">Transmembrane helix</keyword>
<feature type="transmembrane region" description="Helical" evidence="2">
    <location>
        <begin position="51"/>
        <end position="71"/>
    </location>
</feature>
<keyword evidence="2" id="KW-0472">Membrane</keyword>
<organism evidence="3 4">
    <name type="scientific">Tetrabaena socialis</name>
    <dbReference type="NCBI Taxonomy" id="47790"/>
    <lineage>
        <taxon>Eukaryota</taxon>
        <taxon>Viridiplantae</taxon>
        <taxon>Chlorophyta</taxon>
        <taxon>core chlorophytes</taxon>
        <taxon>Chlorophyceae</taxon>
        <taxon>CS clade</taxon>
        <taxon>Chlamydomonadales</taxon>
        <taxon>Tetrabaenaceae</taxon>
        <taxon>Tetrabaena</taxon>
    </lineage>
</organism>
<evidence type="ECO:0000313" key="3">
    <source>
        <dbReference type="EMBL" id="PNH01952.1"/>
    </source>
</evidence>
<keyword evidence="4" id="KW-1185">Reference proteome</keyword>
<accession>A0A2J7ZNW8</accession>